<keyword evidence="1" id="KW-0472">Membrane</keyword>
<proteinExistence type="predicted"/>
<keyword evidence="3" id="KW-1185">Reference proteome</keyword>
<sequence>MESEGAENGTLSTCSTFGHAPPRILTPNFSPLEHVRFALVVSSVLLVPYWFSFWPNPNEKYPRSSGLHFFYLTLGILPQDYSTLLAYPASY</sequence>
<dbReference type="VEuPathDB" id="FungiDB:EYZ11_007863"/>
<dbReference type="Proteomes" id="UP000308092">
    <property type="component" value="Unassembled WGS sequence"/>
</dbReference>
<evidence type="ECO:0000313" key="3">
    <source>
        <dbReference type="Proteomes" id="UP000308092"/>
    </source>
</evidence>
<protein>
    <submittedName>
        <fullName evidence="2">Uncharacterized protein</fullName>
    </submittedName>
</protein>
<keyword evidence="1" id="KW-0812">Transmembrane</keyword>
<gene>
    <name evidence="2" type="ORF">EYZ11_007863</name>
</gene>
<organism evidence="2 3">
    <name type="scientific">Aspergillus tanneri</name>
    <dbReference type="NCBI Taxonomy" id="1220188"/>
    <lineage>
        <taxon>Eukaryota</taxon>
        <taxon>Fungi</taxon>
        <taxon>Dikarya</taxon>
        <taxon>Ascomycota</taxon>
        <taxon>Pezizomycotina</taxon>
        <taxon>Eurotiomycetes</taxon>
        <taxon>Eurotiomycetidae</taxon>
        <taxon>Eurotiales</taxon>
        <taxon>Aspergillaceae</taxon>
        <taxon>Aspergillus</taxon>
        <taxon>Aspergillus subgen. Circumdati</taxon>
    </lineage>
</organism>
<keyword evidence="1" id="KW-1133">Transmembrane helix</keyword>
<reference evidence="2 3" key="1">
    <citation type="submission" date="2019-03" db="EMBL/GenBank/DDBJ databases">
        <title>The genome sequence of a newly discovered highly antifungal drug resistant Aspergillus species, Aspergillus tanneri NIH 1004.</title>
        <authorList>
            <person name="Mounaud S."/>
            <person name="Singh I."/>
            <person name="Joardar V."/>
            <person name="Pakala S."/>
            <person name="Pakala S."/>
            <person name="Venepally P."/>
            <person name="Hoover J."/>
            <person name="Nierman W."/>
            <person name="Chung J."/>
            <person name="Losada L."/>
        </authorList>
    </citation>
    <scope>NUCLEOTIDE SEQUENCE [LARGE SCALE GENOMIC DNA]</scope>
    <source>
        <strain evidence="2 3">NIH1004</strain>
    </source>
</reference>
<dbReference type="EMBL" id="SOSA01000317">
    <property type="protein sequence ID" value="THC92661.1"/>
    <property type="molecule type" value="Genomic_DNA"/>
</dbReference>
<accession>A0A4S3JHH9</accession>
<dbReference type="AlphaFoldDB" id="A0A4S3JHH9"/>
<name>A0A4S3JHH9_9EURO</name>
<evidence type="ECO:0000256" key="1">
    <source>
        <dbReference type="SAM" id="Phobius"/>
    </source>
</evidence>
<feature type="transmembrane region" description="Helical" evidence="1">
    <location>
        <begin position="35"/>
        <end position="54"/>
    </location>
</feature>
<comment type="caution">
    <text evidence="2">The sequence shown here is derived from an EMBL/GenBank/DDBJ whole genome shotgun (WGS) entry which is preliminary data.</text>
</comment>
<evidence type="ECO:0000313" key="2">
    <source>
        <dbReference type="EMBL" id="THC92661.1"/>
    </source>
</evidence>